<sequence>MMYNEYVYYGKPKSFGRKLSQQFGFQVCLSKYNLVYSAVLMDLFRPTTIVFRSKNMFDWTAELSGVCLNTLQEKARDERNLSFKQLTFQHFTSSQLPGSSKV</sequence>
<comment type="caution">
    <text evidence="1">The sequence shown here is derived from an EMBL/GenBank/DDBJ whole genome shotgun (WGS) entry which is preliminary data.</text>
</comment>
<evidence type="ECO:0000313" key="1">
    <source>
        <dbReference type="EMBL" id="KAK4010965.1"/>
    </source>
</evidence>
<keyword evidence="2" id="KW-1185">Reference proteome</keyword>
<dbReference type="Proteomes" id="UP001234178">
    <property type="component" value="Unassembled WGS sequence"/>
</dbReference>
<organism evidence="1 2">
    <name type="scientific">Daphnia magna</name>
    <dbReference type="NCBI Taxonomy" id="35525"/>
    <lineage>
        <taxon>Eukaryota</taxon>
        <taxon>Metazoa</taxon>
        <taxon>Ecdysozoa</taxon>
        <taxon>Arthropoda</taxon>
        <taxon>Crustacea</taxon>
        <taxon>Branchiopoda</taxon>
        <taxon>Diplostraca</taxon>
        <taxon>Cladocera</taxon>
        <taxon>Anomopoda</taxon>
        <taxon>Daphniidae</taxon>
        <taxon>Daphnia</taxon>
    </lineage>
</organism>
<reference evidence="1 2" key="1">
    <citation type="journal article" date="2023" name="Nucleic Acids Res.">
        <title>The hologenome of Daphnia magna reveals possible DNA methylation and microbiome-mediated evolution of the host genome.</title>
        <authorList>
            <person name="Chaturvedi A."/>
            <person name="Li X."/>
            <person name="Dhandapani V."/>
            <person name="Marshall H."/>
            <person name="Kissane S."/>
            <person name="Cuenca-Cambronero M."/>
            <person name="Asole G."/>
            <person name="Calvet F."/>
            <person name="Ruiz-Romero M."/>
            <person name="Marangio P."/>
            <person name="Guigo R."/>
            <person name="Rago D."/>
            <person name="Mirbahai L."/>
            <person name="Eastwood N."/>
            <person name="Colbourne J.K."/>
            <person name="Zhou J."/>
            <person name="Mallon E."/>
            <person name="Orsini L."/>
        </authorList>
    </citation>
    <scope>NUCLEOTIDE SEQUENCE [LARGE SCALE GENOMIC DNA]</scope>
    <source>
        <strain evidence="1">LRV0_1</strain>
    </source>
</reference>
<protein>
    <submittedName>
        <fullName evidence="1">Uncharacterized protein</fullName>
    </submittedName>
</protein>
<accession>A0ABQ9ZDI1</accession>
<gene>
    <name evidence="1" type="ORF">OUZ56_020083</name>
</gene>
<name>A0ABQ9ZDI1_9CRUS</name>
<proteinExistence type="predicted"/>
<evidence type="ECO:0000313" key="2">
    <source>
        <dbReference type="Proteomes" id="UP001234178"/>
    </source>
</evidence>
<dbReference type="EMBL" id="JAOYFB010000003">
    <property type="protein sequence ID" value="KAK4010965.1"/>
    <property type="molecule type" value="Genomic_DNA"/>
</dbReference>